<feature type="compositionally biased region" description="Basic and acidic residues" evidence="4">
    <location>
        <begin position="146"/>
        <end position="157"/>
    </location>
</feature>
<sequence length="456" mass="52677">MALVLFVNNILFGQDYRRQVTYWLLSLVEDIEAFNLFPWRHYVFKMTLHYIRIGFKVPEPIDPARRYNLYGFIWGVQLTGLHEISPTRMEEKDDYWLGIDDDLSESPQFVPLKDLGTKEEETSVGDGNETNTEVLMKQLKDGGTCEIHRGIPVEDPHSPVQHPSSGDNQRTPSPTRQRPLSPTRQRPPFPTPQRPPYHRTRHSSARGLTCTAIPNQLLDQVSIIVREEVQTAMESEFAKFRADFFKMFSNQIPSRFRTEDYAEHDDSDGEPAFQLNTGLGVYEQPTAWLGNDHVDAYINLLCKRKQDLVQGRSFPRKVLVPCNVGDSHWVLCVVRLKDWVITIFNSAAHLQPNYPKYREQQVLPLRCLFPFICKASGYYDVSKRQPQNMNCMKAIKLAPHLFPCQTDGNSCGVFMLKGLEYVMINKDPNFDFNQDNIPAFRKQMARDIYANSLPFH</sequence>
<keyword evidence="7" id="KW-1185">Reference proteome</keyword>
<feature type="compositionally biased region" description="Pro residues" evidence="4">
    <location>
        <begin position="185"/>
        <end position="195"/>
    </location>
</feature>
<proteinExistence type="inferred from homology"/>
<dbReference type="AlphaFoldDB" id="A0AAE0E478"/>
<dbReference type="Pfam" id="PF02902">
    <property type="entry name" value="Peptidase_C48"/>
    <property type="match status" value="1"/>
</dbReference>
<comment type="similarity">
    <text evidence="1">Belongs to the peptidase C48 family.</text>
</comment>
<feature type="compositionally biased region" description="Polar residues" evidence="4">
    <location>
        <begin position="161"/>
        <end position="180"/>
    </location>
</feature>
<keyword evidence="3" id="KW-0378">Hydrolase</keyword>
<dbReference type="Gene3D" id="3.40.395.10">
    <property type="entry name" value="Adenoviral Proteinase, Chain A"/>
    <property type="match status" value="1"/>
</dbReference>
<dbReference type="InterPro" id="IPR038765">
    <property type="entry name" value="Papain-like_cys_pep_sf"/>
</dbReference>
<organism evidence="6 7">
    <name type="scientific">Dipteronia sinensis</name>
    <dbReference type="NCBI Taxonomy" id="43782"/>
    <lineage>
        <taxon>Eukaryota</taxon>
        <taxon>Viridiplantae</taxon>
        <taxon>Streptophyta</taxon>
        <taxon>Embryophyta</taxon>
        <taxon>Tracheophyta</taxon>
        <taxon>Spermatophyta</taxon>
        <taxon>Magnoliopsida</taxon>
        <taxon>eudicotyledons</taxon>
        <taxon>Gunneridae</taxon>
        <taxon>Pentapetalae</taxon>
        <taxon>rosids</taxon>
        <taxon>malvids</taxon>
        <taxon>Sapindales</taxon>
        <taxon>Sapindaceae</taxon>
        <taxon>Hippocastanoideae</taxon>
        <taxon>Acereae</taxon>
        <taxon>Dipteronia</taxon>
    </lineage>
</organism>
<feature type="domain" description="Ubiquitin-like protease family profile" evidence="5">
    <location>
        <begin position="222"/>
        <end position="422"/>
    </location>
</feature>
<dbReference type="PANTHER" id="PTHR48449">
    <property type="entry name" value="DUF1985 DOMAIN-CONTAINING PROTEIN"/>
    <property type="match status" value="1"/>
</dbReference>
<dbReference type="InterPro" id="IPR003653">
    <property type="entry name" value="Peptidase_C48_C"/>
</dbReference>
<feature type="region of interest" description="Disordered" evidence="4">
    <location>
        <begin position="146"/>
        <end position="206"/>
    </location>
</feature>
<gene>
    <name evidence="6" type="ORF">Dsin_020697</name>
</gene>
<protein>
    <recommendedName>
        <fullName evidence="5">Ubiquitin-like protease family profile domain-containing protein</fullName>
    </recommendedName>
</protein>
<keyword evidence="2" id="KW-0645">Protease</keyword>
<evidence type="ECO:0000256" key="2">
    <source>
        <dbReference type="ARBA" id="ARBA00022670"/>
    </source>
</evidence>
<evidence type="ECO:0000256" key="1">
    <source>
        <dbReference type="ARBA" id="ARBA00005234"/>
    </source>
</evidence>
<dbReference type="PROSITE" id="PS50600">
    <property type="entry name" value="ULP_PROTEASE"/>
    <property type="match status" value="1"/>
</dbReference>
<name>A0AAE0E478_9ROSI</name>
<reference evidence="6" key="1">
    <citation type="journal article" date="2023" name="Plant J.">
        <title>Genome sequences and population genomics provide insights into the demographic history, inbreeding, and mutation load of two 'living fossil' tree species of Dipteronia.</title>
        <authorList>
            <person name="Feng Y."/>
            <person name="Comes H.P."/>
            <person name="Chen J."/>
            <person name="Zhu S."/>
            <person name="Lu R."/>
            <person name="Zhang X."/>
            <person name="Li P."/>
            <person name="Qiu J."/>
            <person name="Olsen K.M."/>
            <person name="Qiu Y."/>
        </authorList>
    </citation>
    <scope>NUCLEOTIDE SEQUENCE</scope>
    <source>
        <strain evidence="6">NBL</strain>
    </source>
</reference>
<dbReference type="GO" id="GO:0006508">
    <property type="term" value="P:proteolysis"/>
    <property type="evidence" value="ECO:0007669"/>
    <property type="project" value="UniProtKB-KW"/>
</dbReference>
<dbReference type="GO" id="GO:0008234">
    <property type="term" value="F:cysteine-type peptidase activity"/>
    <property type="evidence" value="ECO:0007669"/>
    <property type="project" value="InterPro"/>
</dbReference>
<feature type="region of interest" description="Disordered" evidence="4">
    <location>
        <begin position="108"/>
        <end position="132"/>
    </location>
</feature>
<dbReference type="PANTHER" id="PTHR48449:SF1">
    <property type="entry name" value="DUF1985 DOMAIN-CONTAINING PROTEIN"/>
    <property type="match status" value="1"/>
</dbReference>
<accession>A0AAE0E478</accession>
<dbReference type="Proteomes" id="UP001281410">
    <property type="component" value="Unassembled WGS sequence"/>
</dbReference>
<evidence type="ECO:0000313" key="6">
    <source>
        <dbReference type="EMBL" id="KAK3206651.1"/>
    </source>
</evidence>
<evidence type="ECO:0000313" key="7">
    <source>
        <dbReference type="Proteomes" id="UP001281410"/>
    </source>
</evidence>
<dbReference type="EMBL" id="JANJYJ010000006">
    <property type="protein sequence ID" value="KAK3206651.1"/>
    <property type="molecule type" value="Genomic_DNA"/>
</dbReference>
<evidence type="ECO:0000259" key="5">
    <source>
        <dbReference type="PROSITE" id="PS50600"/>
    </source>
</evidence>
<comment type="caution">
    <text evidence="6">The sequence shown here is derived from an EMBL/GenBank/DDBJ whole genome shotgun (WGS) entry which is preliminary data.</text>
</comment>
<evidence type="ECO:0000256" key="3">
    <source>
        <dbReference type="ARBA" id="ARBA00022801"/>
    </source>
</evidence>
<dbReference type="SUPFAM" id="SSF54001">
    <property type="entry name" value="Cysteine proteinases"/>
    <property type="match status" value="1"/>
</dbReference>
<evidence type="ECO:0000256" key="4">
    <source>
        <dbReference type="SAM" id="MobiDB-lite"/>
    </source>
</evidence>